<organism evidence="2">
    <name type="scientific">Arabidopsis lyrata subsp. lyrata</name>
    <name type="common">Lyre-leaved rock-cress</name>
    <dbReference type="NCBI Taxonomy" id="81972"/>
    <lineage>
        <taxon>Eukaryota</taxon>
        <taxon>Viridiplantae</taxon>
        <taxon>Streptophyta</taxon>
        <taxon>Embryophyta</taxon>
        <taxon>Tracheophyta</taxon>
        <taxon>Spermatophyta</taxon>
        <taxon>Magnoliopsida</taxon>
        <taxon>eudicotyledons</taxon>
        <taxon>Gunneridae</taxon>
        <taxon>Pentapetalae</taxon>
        <taxon>rosids</taxon>
        <taxon>malvids</taxon>
        <taxon>Brassicales</taxon>
        <taxon>Brassicaceae</taxon>
        <taxon>Camelineae</taxon>
        <taxon>Arabidopsis</taxon>
    </lineage>
</organism>
<accession>D7KSB5</accession>
<dbReference type="EMBL" id="GL348714">
    <property type="protein sequence ID" value="EFH64676.1"/>
    <property type="molecule type" value="Genomic_DNA"/>
</dbReference>
<name>D7KSB5_ARALL</name>
<reference evidence="2" key="1">
    <citation type="journal article" date="2011" name="Nat. Genet.">
        <title>The Arabidopsis lyrata genome sequence and the basis of rapid genome size change.</title>
        <authorList>
            <person name="Hu T.T."/>
            <person name="Pattyn P."/>
            <person name="Bakker E.G."/>
            <person name="Cao J."/>
            <person name="Cheng J.-F."/>
            <person name="Clark R.M."/>
            <person name="Fahlgren N."/>
            <person name="Fawcett J.A."/>
            <person name="Grimwood J."/>
            <person name="Gundlach H."/>
            <person name="Haberer G."/>
            <person name="Hollister J.D."/>
            <person name="Ossowski S."/>
            <person name="Ottilar R.P."/>
            <person name="Salamov A.A."/>
            <person name="Schneeberger K."/>
            <person name="Spannagl M."/>
            <person name="Wang X."/>
            <person name="Yang L."/>
            <person name="Nasrallah M.E."/>
            <person name="Bergelson J."/>
            <person name="Carrington J.C."/>
            <person name="Gaut B.S."/>
            <person name="Schmutz J."/>
            <person name="Mayer K.F.X."/>
            <person name="Van de Peer Y."/>
            <person name="Grigoriev I.V."/>
            <person name="Nordborg M."/>
            <person name="Weigel D."/>
            <person name="Guo Y.-L."/>
        </authorList>
    </citation>
    <scope>NUCLEOTIDE SEQUENCE [LARGE SCALE GENOMIC DNA]</scope>
    <source>
        <strain evidence="2">cv. MN47</strain>
    </source>
</reference>
<gene>
    <name evidence="1" type="ORF">ARALYDRAFT_675902</name>
</gene>
<dbReference type="Proteomes" id="UP000008694">
    <property type="component" value="Unassembled WGS sequence"/>
</dbReference>
<dbReference type="AlphaFoldDB" id="D7KSB5"/>
<evidence type="ECO:0000313" key="1">
    <source>
        <dbReference type="EMBL" id="EFH64676.1"/>
    </source>
</evidence>
<dbReference type="HOGENOM" id="CLU_1857994_0_0_1"/>
<sequence>MARDDFDDALCQVLGRVLLLVVSRPLDRHTPTRDIPAKYEEVRSAIFRVQNRSWKDITKERVARIMGKVKRNFEDPRIPESDSAPALELPMVADSSAETYLVLAENQIAEDTQDRVDTGKIEDDNQVAVAQVVAPEMM</sequence>
<proteinExistence type="predicted"/>
<evidence type="ECO:0000313" key="2">
    <source>
        <dbReference type="Proteomes" id="UP000008694"/>
    </source>
</evidence>
<protein>
    <submittedName>
        <fullName evidence="1">Predicted protein</fullName>
    </submittedName>
</protein>
<keyword evidence="2" id="KW-1185">Reference proteome</keyword>
<dbReference type="Gramene" id="Al_scaffold_0002_1052">
    <property type="protein sequence ID" value="Al_scaffold_0002_1052"/>
    <property type="gene ID" value="Al_scaffold_0002_1052"/>
</dbReference>